<sequence>MISIVTAYYNRKALFIRTLESLNAYSDKIDFEMIVVDDGSKEEERLEDLQPVYPFLKVHRIDQKDKWYSNPCIPFNIGFELAKGDKIILQNPECYHYNNILKYVSENLFDNTYLSFGCFSLDKENTDDNKLFLDRNNIDRVIKQFAHIVKIDGGLGWYNHSKYRPKSYHFCTAIMAKDLVDLGGFDPRYALGHGFDDDDLIFRIRQKGMKIKFVDDTIVLHQNHYTKPISADEQEMKYINGRAERNKLIFQSITSRSKIYRANYLEINKYKPEYQICLTDLFQKIKLKLARAFKSR</sequence>
<dbReference type="InterPro" id="IPR001173">
    <property type="entry name" value="Glyco_trans_2-like"/>
</dbReference>
<dbReference type="PANTHER" id="PTHR43685:SF2">
    <property type="entry name" value="GLYCOSYLTRANSFERASE 2-LIKE DOMAIN-CONTAINING PROTEIN"/>
    <property type="match status" value="1"/>
</dbReference>
<dbReference type="InterPro" id="IPR029044">
    <property type="entry name" value="Nucleotide-diphossugar_trans"/>
</dbReference>
<evidence type="ECO:0000313" key="5">
    <source>
        <dbReference type="Proteomes" id="UP000031167"/>
    </source>
</evidence>
<feature type="domain" description="Glycosyltransferase 2-like" evidence="2">
    <location>
        <begin position="3"/>
        <end position="127"/>
    </location>
</feature>
<comment type="caution">
    <text evidence="4">The sequence shown here is derived from an EMBL/GenBank/DDBJ whole genome shotgun (WGS) entry which is preliminary data.</text>
</comment>
<dbReference type="InterPro" id="IPR050834">
    <property type="entry name" value="Glycosyltransf_2"/>
</dbReference>
<dbReference type="Proteomes" id="UP000031167">
    <property type="component" value="Unassembled WGS sequence"/>
</dbReference>
<dbReference type="Gene3D" id="3.90.550.10">
    <property type="entry name" value="Spore Coat Polysaccharide Biosynthesis Protein SpsA, Chain A"/>
    <property type="match status" value="1"/>
</dbReference>
<dbReference type="GO" id="GO:0016740">
    <property type="term" value="F:transferase activity"/>
    <property type="evidence" value="ECO:0007669"/>
    <property type="project" value="UniProtKB-KW"/>
</dbReference>
<evidence type="ECO:0000259" key="3">
    <source>
        <dbReference type="Pfam" id="PF02709"/>
    </source>
</evidence>
<feature type="domain" description="Galactosyltransferase C-terminal" evidence="3">
    <location>
        <begin position="172"/>
        <end position="216"/>
    </location>
</feature>
<evidence type="ECO:0000256" key="1">
    <source>
        <dbReference type="ARBA" id="ARBA00022679"/>
    </source>
</evidence>
<gene>
    <name evidence="4" type="ORF">RM51_07085</name>
</gene>
<organism evidence="4 5">
    <name type="scientific">Chryseobacterium taiwanense</name>
    <dbReference type="NCBI Taxonomy" id="363331"/>
    <lineage>
        <taxon>Bacteria</taxon>
        <taxon>Pseudomonadati</taxon>
        <taxon>Bacteroidota</taxon>
        <taxon>Flavobacteriia</taxon>
        <taxon>Flavobacteriales</taxon>
        <taxon>Weeksellaceae</taxon>
        <taxon>Chryseobacterium group</taxon>
        <taxon>Chryseobacterium</taxon>
    </lineage>
</organism>
<dbReference type="InterPro" id="IPR027791">
    <property type="entry name" value="Galactosyl_T_C"/>
</dbReference>
<dbReference type="RefSeq" id="WP_039366837.1">
    <property type="nucleotide sequence ID" value="NZ_JWTA01000005.1"/>
</dbReference>
<proteinExistence type="predicted"/>
<dbReference type="OrthoDB" id="396512at2"/>
<protein>
    <submittedName>
        <fullName evidence="4">Uncharacterized protein</fullName>
    </submittedName>
</protein>
<dbReference type="PANTHER" id="PTHR43685">
    <property type="entry name" value="GLYCOSYLTRANSFERASE"/>
    <property type="match status" value="1"/>
</dbReference>
<dbReference type="SUPFAM" id="SSF53448">
    <property type="entry name" value="Nucleotide-diphospho-sugar transferases"/>
    <property type="match status" value="1"/>
</dbReference>
<evidence type="ECO:0000259" key="2">
    <source>
        <dbReference type="Pfam" id="PF00535"/>
    </source>
</evidence>
<dbReference type="Pfam" id="PF02709">
    <property type="entry name" value="Glyco_transf_7C"/>
    <property type="match status" value="1"/>
</dbReference>
<keyword evidence="1" id="KW-0808">Transferase</keyword>
<accession>A0A0B4E9W8</accession>
<dbReference type="AlphaFoldDB" id="A0A0B4E9W8"/>
<evidence type="ECO:0000313" key="4">
    <source>
        <dbReference type="EMBL" id="KIC63433.1"/>
    </source>
</evidence>
<name>A0A0B4E9W8_9FLAO</name>
<reference evidence="4 5" key="1">
    <citation type="submission" date="2014-12" db="EMBL/GenBank/DDBJ databases">
        <title>Genome sequencing of Chryseobacterium taiwanense TPW19.</title>
        <authorList>
            <person name="Tan P.W."/>
            <person name="Chan K.-G."/>
        </authorList>
    </citation>
    <scope>NUCLEOTIDE SEQUENCE [LARGE SCALE GENOMIC DNA]</scope>
    <source>
        <strain evidence="4 5">TPW19</strain>
    </source>
</reference>
<dbReference type="STRING" id="363331.RM51_07085"/>
<keyword evidence="5" id="KW-1185">Reference proteome</keyword>
<dbReference type="Pfam" id="PF00535">
    <property type="entry name" value="Glycos_transf_2"/>
    <property type="match status" value="1"/>
</dbReference>
<dbReference type="EMBL" id="JWTA01000005">
    <property type="protein sequence ID" value="KIC63433.1"/>
    <property type="molecule type" value="Genomic_DNA"/>
</dbReference>